<dbReference type="Pfam" id="PF00535">
    <property type="entry name" value="Glycos_transf_2"/>
    <property type="match status" value="1"/>
</dbReference>
<organism evidence="2 3">
    <name type="scientific">Pontibacter chinhatensis</name>
    <dbReference type="NCBI Taxonomy" id="1436961"/>
    <lineage>
        <taxon>Bacteria</taxon>
        <taxon>Pseudomonadati</taxon>
        <taxon>Bacteroidota</taxon>
        <taxon>Cytophagia</taxon>
        <taxon>Cytophagales</taxon>
        <taxon>Hymenobacteraceae</taxon>
        <taxon>Pontibacter</taxon>
    </lineage>
</organism>
<evidence type="ECO:0000313" key="3">
    <source>
        <dbReference type="Proteomes" id="UP000198724"/>
    </source>
</evidence>
<dbReference type="STRING" id="1436961.SAMN05421739_102180"/>
<evidence type="ECO:0000313" key="2">
    <source>
        <dbReference type="EMBL" id="SFG32874.1"/>
    </source>
</evidence>
<dbReference type="InterPro" id="IPR029044">
    <property type="entry name" value="Nucleotide-diphossugar_trans"/>
</dbReference>
<dbReference type="AlphaFoldDB" id="A0A1I2QWX6"/>
<name>A0A1I2QWX6_9BACT</name>
<evidence type="ECO:0000259" key="1">
    <source>
        <dbReference type="Pfam" id="PF00535"/>
    </source>
</evidence>
<dbReference type="PANTHER" id="PTHR22916">
    <property type="entry name" value="GLYCOSYLTRANSFERASE"/>
    <property type="match status" value="1"/>
</dbReference>
<keyword evidence="2" id="KW-0808">Transferase</keyword>
<reference evidence="3" key="1">
    <citation type="submission" date="2016-10" db="EMBL/GenBank/DDBJ databases">
        <authorList>
            <person name="Varghese N."/>
            <person name="Submissions S."/>
        </authorList>
    </citation>
    <scope>NUCLEOTIDE SEQUENCE [LARGE SCALE GENOMIC DNA]</scope>
    <source>
        <strain evidence="3">LP51</strain>
    </source>
</reference>
<proteinExistence type="predicted"/>
<dbReference type="GO" id="GO:0016758">
    <property type="term" value="F:hexosyltransferase activity"/>
    <property type="evidence" value="ECO:0007669"/>
    <property type="project" value="UniProtKB-ARBA"/>
</dbReference>
<protein>
    <submittedName>
        <fullName evidence="2">Glycosyltransferase involved in cell wall bisynthesis</fullName>
    </submittedName>
</protein>
<dbReference type="InterPro" id="IPR001173">
    <property type="entry name" value="Glyco_trans_2-like"/>
</dbReference>
<sequence>MQLEEPLVSIIIPVYNRAAVIERALQSVHEQTYKTLEVIVIDDCSTDATQEIVKGFADKRIVYYRLKKNSGAATARNNGIRLARGSYISFLDSDDVLEPQFVEKSLAKIENSSPDCGFVWTGCRRVKNEHGELSIKEEIWRPQIIESPYITFLHGLHIGIGCGLTFKSEVFHRSKFYFDEELKAAEDTDFFLRVSQSYSFDVVPDCLITIHQEAEDRLSLSYEKNAKAYEKIISKHGHKIENYKSLRFKYNYKGMWYNLAAGCRSSALKYFFKLLKVEPFNPKIWLVLLSYFLLGKELAKRLHLKHSK</sequence>
<dbReference type="SUPFAM" id="SSF53448">
    <property type="entry name" value="Nucleotide-diphospho-sugar transferases"/>
    <property type="match status" value="1"/>
</dbReference>
<dbReference type="OrthoDB" id="9802649at2"/>
<gene>
    <name evidence="2" type="ORF">SAMN05421739_102180</name>
</gene>
<dbReference type="Gene3D" id="3.90.550.10">
    <property type="entry name" value="Spore Coat Polysaccharide Biosynthesis Protein SpsA, Chain A"/>
    <property type="match status" value="1"/>
</dbReference>
<dbReference type="Proteomes" id="UP000198724">
    <property type="component" value="Unassembled WGS sequence"/>
</dbReference>
<dbReference type="RefSeq" id="WP_092099654.1">
    <property type="nucleotide sequence ID" value="NZ_FOOT01000002.1"/>
</dbReference>
<accession>A0A1I2QWX6</accession>
<feature type="domain" description="Glycosyltransferase 2-like" evidence="1">
    <location>
        <begin position="9"/>
        <end position="171"/>
    </location>
</feature>
<keyword evidence="3" id="KW-1185">Reference proteome</keyword>
<dbReference type="EMBL" id="FOOT01000002">
    <property type="protein sequence ID" value="SFG32874.1"/>
    <property type="molecule type" value="Genomic_DNA"/>
</dbReference>